<gene>
    <name evidence="9" type="ORF">T23_17170</name>
</gene>
<feature type="domain" description="Acyltransferase 3" evidence="8">
    <location>
        <begin position="9"/>
        <end position="328"/>
    </location>
</feature>
<feature type="transmembrane region" description="Helical" evidence="7">
    <location>
        <begin position="287"/>
        <end position="307"/>
    </location>
</feature>
<organism evidence="9 10">
    <name type="scientific">Turicibacter faecis</name>
    <dbReference type="NCBI Taxonomy" id="2963365"/>
    <lineage>
        <taxon>Bacteria</taxon>
        <taxon>Bacillati</taxon>
        <taxon>Bacillota</taxon>
        <taxon>Erysipelotrichia</taxon>
        <taxon>Erysipelotrichales</taxon>
        <taxon>Turicibacteraceae</taxon>
        <taxon>Turicibacter</taxon>
    </lineage>
</organism>
<keyword evidence="6 7" id="KW-0472">Membrane</keyword>
<keyword evidence="4 7" id="KW-0812">Transmembrane</keyword>
<feature type="transmembrane region" description="Helical" evidence="7">
    <location>
        <begin position="12"/>
        <end position="32"/>
    </location>
</feature>
<feature type="transmembrane region" description="Helical" evidence="7">
    <location>
        <begin position="313"/>
        <end position="331"/>
    </location>
</feature>
<dbReference type="RefSeq" id="WP_338617469.1">
    <property type="nucleotide sequence ID" value="NZ_AP028127.1"/>
</dbReference>
<keyword evidence="10" id="KW-1185">Reference proteome</keyword>
<feature type="transmembrane region" description="Helical" evidence="7">
    <location>
        <begin position="157"/>
        <end position="183"/>
    </location>
</feature>
<name>A0ABN6ZI58_9FIRM</name>
<feature type="transmembrane region" description="Helical" evidence="7">
    <location>
        <begin position="38"/>
        <end position="61"/>
    </location>
</feature>
<protein>
    <recommendedName>
        <fullName evidence="8">Acyltransferase 3 domain-containing protein</fullName>
    </recommendedName>
</protein>
<keyword evidence="5 7" id="KW-1133">Transmembrane helix</keyword>
<keyword evidence="3" id="KW-1003">Cell membrane</keyword>
<dbReference type="Pfam" id="PF01757">
    <property type="entry name" value="Acyl_transf_3"/>
    <property type="match status" value="1"/>
</dbReference>
<reference evidence="9" key="1">
    <citation type="journal article" date="2024" name="Int. J. Syst. Evol. Microbiol.">
        <title>Turicibacter faecis sp. nov., isolated from faeces of heart failure mouse model.</title>
        <authorList>
            <person name="Imamura Y."/>
            <person name="Motooka D."/>
            <person name="Nakajima Y."/>
            <person name="Ito S."/>
            <person name="Kitakaze M."/>
            <person name="Iida T."/>
            <person name="Nakamura S."/>
        </authorList>
    </citation>
    <scope>NUCLEOTIDE SEQUENCE</scope>
    <source>
        <strain evidence="9">TC023</strain>
    </source>
</reference>
<feature type="transmembrane region" description="Helical" evidence="7">
    <location>
        <begin position="125"/>
        <end position="145"/>
    </location>
</feature>
<evidence type="ECO:0000313" key="10">
    <source>
        <dbReference type="Proteomes" id="UP001432099"/>
    </source>
</evidence>
<sequence length="354" mass="40772">MNSTYQYPRLNLMKFIGAFLVIAIHTHPFFNLSWGLDFFVVNIVGRVAVPFYLITSGFFFYPKVANGMNKTKIRDYVLKLIQLYVVWSLIYLMINFSTYFVGKSPVIALVHVVRNFLFTAIDVHLWYLSAVAVGIIVIVVILRMFDWRVLIGVNVGCILLLLLTQTYAGLIQGTVIASVLALYERLFGGLANSFIMAIPFLTIGMLIRKYELLKKDTPVGGWCLVAFILLVIEQLGVRVLGLATDYTVSLSLLLFSTLFFIEVGRWDQRKPSPLLMKYDAIFRESSLWIYLIHVTFLRLLLVIYQQLGIENPRLITFLLISVASVLSYFFVRRFRGIYQWVMMPTFFQKGQRSR</sequence>
<comment type="subcellular location">
    <subcellularLocation>
        <location evidence="1">Cell membrane</location>
        <topology evidence="1">Multi-pass membrane protein</topology>
    </subcellularLocation>
</comment>
<evidence type="ECO:0000256" key="7">
    <source>
        <dbReference type="SAM" id="Phobius"/>
    </source>
</evidence>
<evidence type="ECO:0000256" key="5">
    <source>
        <dbReference type="ARBA" id="ARBA00022989"/>
    </source>
</evidence>
<evidence type="ECO:0000313" key="9">
    <source>
        <dbReference type="EMBL" id="BEH91615.1"/>
    </source>
</evidence>
<proteinExistence type="inferred from homology"/>
<dbReference type="PANTHER" id="PTHR40074">
    <property type="entry name" value="O-ACETYLTRANSFERASE WECH"/>
    <property type="match status" value="1"/>
</dbReference>
<evidence type="ECO:0000256" key="3">
    <source>
        <dbReference type="ARBA" id="ARBA00022475"/>
    </source>
</evidence>
<dbReference type="EMBL" id="AP028127">
    <property type="protein sequence ID" value="BEH91615.1"/>
    <property type="molecule type" value="Genomic_DNA"/>
</dbReference>
<evidence type="ECO:0000256" key="4">
    <source>
        <dbReference type="ARBA" id="ARBA00022692"/>
    </source>
</evidence>
<feature type="transmembrane region" description="Helical" evidence="7">
    <location>
        <begin position="81"/>
        <end position="101"/>
    </location>
</feature>
<dbReference type="Proteomes" id="UP001432099">
    <property type="component" value="Chromosome"/>
</dbReference>
<evidence type="ECO:0000256" key="1">
    <source>
        <dbReference type="ARBA" id="ARBA00004651"/>
    </source>
</evidence>
<evidence type="ECO:0000256" key="6">
    <source>
        <dbReference type="ARBA" id="ARBA00023136"/>
    </source>
</evidence>
<dbReference type="PANTHER" id="PTHR40074:SF2">
    <property type="entry name" value="O-ACETYLTRANSFERASE WECH"/>
    <property type="match status" value="1"/>
</dbReference>
<accession>A0ABN6ZI58</accession>
<feature type="transmembrane region" description="Helical" evidence="7">
    <location>
        <begin position="189"/>
        <end position="207"/>
    </location>
</feature>
<evidence type="ECO:0000256" key="2">
    <source>
        <dbReference type="ARBA" id="ARBA00007400"/>
    </source>
</evidence>
<dbReference type="InterPro" id="IPR002656">
    <property type="entry name" value="Acyl_transf_3_dom"/>
</dbReference>
<evidence type="ECO:0000259" key="8">
    <source>
        <dbReference type="Pfam" id="PF01757"/>
    </source>
</evidence>
<comment type="similarity">
    <text evidence="2">Belongs to the acyltransferase 3 family.</text>
</comment>
<feature type="transmembrane region" description="Helical" evidence="7">
    <location>
        <begin position="219"/>
        <end position="240"/>
    </location>
</feature>
<feature type="transmembrane region" description="Helical" evidence="7">
    <location>
        <begin position="246"/>
        <end position="266"/>
    </location>
</feature>